<dbReference type="InterPro" id="IPR001509">
    <property type="entry name" value="Epimerase_deHydtase"/>
</dbReference>
<keyword evidence="5" id="KW-1185">Reference proteome</keyword>
<feature type="non-terminal residue" evidence="4">
    <location>
        <position position="272"/>
    </location>
</feature>
<sequence length="272" mass="30059">MKPLALITGSTGFIGSTTTLRVLEAGYRVRLVIRREQQADKLRRILSQYVDDLDFITVPDLTISGCYDRALRDVEYVLHIASPLPTPGNTDLLTPAVKGTTSMLQSALEVSSIRKVVITSSVLAFVPLNSANDGLEVTENDEVECSFDSSKVPDLDPMAQYHISKLASHKATLEIAEQNHPHFDIVTLHPVYVFGRNILQETADEIGGTPGMLFQSLMSDKPLVGQFRGVHINDVAEAHVRALRDDVKGLNSYLLASESRSWVDVAKFLRER</sequence>
<feature type="domain" description="NAD-dependent epimerase/dehydratase" evidence="3">
    <location>
        <begin position="5"/>
        <end position="248"/>
    </location>
</feature>
<dbReference type="Gene3D" id="3.40.50.720">
    <property type="entry name" value="NAD(P)-binding Rossmann-like Domain"/>
    <property type="match status" value="1"/>
</dbReference>
<gene>
    <name evidence="4" type="ORF">BDW47DRAFT_108485</name>
</gene>
<dbReference type="EMBL" id="KZ559150">
    <property type="protein sequence ID" value="PLB36594.1"/>
    <property type="molecule type" value="Genomic_DNA"/>
</dbReference>
<organism evidence="4 5">
    <name type="scientific">Aspergillus candidus</name>
    <dbReference type="NCBI Taxonomy" id="41067"/>
    <lineage>
        <taxon>Eukaryota</taxon>
        <taxon>Fungi</taxon>
        <taxon>Dikarya</taxon>
        <taxon>Ascomycota</taxon>
        <taxon>Pezizomycotina</taxon>
        <taxon>Eurotiomycetes</taxon>
        <taxon>Eurotiomycetidae</taxon>
        <taxon>Eurotiales</taxon>
        <taxon>Aspergillaceae</taxon>
        <taxon>Aspergillus</taxon>
        <taxon>Aspergillus subgen. Circumdati</taxon>
    </lineage>
</organism>
<accession>A0A2I2F7J4</accession>
<dbReference type="InterPro" id="IPR036291">
    <property type="entry name" value="NAD(P)-bd_dom_sf"/>
</dbReference>
<keyword evidence="1" id="KW-0560">Oxidoreductase</keyword>
<protein>
    <recommendedName>
        <fullName evidence="3">NAD-dependent epimerase/dehydratase domain-containing protein</fullName>
    </recommendedName>
</protein>
<dbReference type="SUPFAM" id="SSF51735">
    <property type="entry name" value="NAD(P)-binding Rossmann-fold domains"/>
    <property type="match status" value="1"/>
</dbReference>
<evidence type="ECO:0000313" key="5">
    <source>
        <dbReference type="Proteomes" id="UP000234585"/>
    </source>
</evidence>
<comment type="similarity">
    <text evidence="2">Belongs to the NAD(P)-dependent epimerase/dehydratase family. Dihydroflavonol-4-reductase subfamily.</text>
</comment>
<dbReference type="STRING" id="41067.A0A2I2F7J4"/>
<dbReference type="RefSeq" id="XP_024670606.1">
    <property type="nucleotide sequence ID" value="XM_024813248.1"/>
</dbReference>
<dbReference type="PANTHER" id="PTHR10366:SF812">
    <property type="entry name" value="VPS9 DOMAIN-CONTAINING PROTEIN"/>
    <property type="match status" value="1"/>
</dbReference>
<evidence type="ECO:0000259" key="3">
    <source>
        <dbReference type="Pfam" id="PF01370"/>
    </source>
</evidence>
<evidence type="ECO:0000313" key="4">
    <source>
        <dbReference type="EMBL" id="PLB36594.1"/>
    </source>
</evidence>
<dbReference type="GO" id="GO:0016616">
    <property type="term" value="F:oxidoreductase activity, acting on the CH-OH group of donors, NAD or NADP as acceptor"/>
    <property type="evidence" value="ECO:0007669"/>
    <property type="project" value="TreeGrafter"/>
</dbReference>
<dbReference type="AlphaFoldDB" id="A0A2I2F7J4"/>
<evidence type="ECO:0000256" key="2">
    <source>
        <dbReference type="ARBA" id="ARBA00023445"/>
    </source>
</evidence>
<evidence type="ECO:0000256" key="1">
    <source>
        <dbReference type="ARBA" id="ARBA00023002"/>
    </source>
</evidence>
<reference evidence="4 5" key="1">
    <citation type="submission" date="2017-12" db="EMBL/GenBank/DDBJ databases">
        <authorList>
            <consortium name="DOE Joint Genome Institute"/>
            <person name="Haridas S."/>
            <person name="Kjaerbolling I."/>
            <person name="Vesth T.C."/>
            <person name="Frisvad J.C."/>
            <person name="Nybo J.L."/>
            <person name="Theobald S."/>
            <person name="Kuo A."/>
            <person name="Bowyer P."/>
            <person name="Matsuda Y."/>
            <person name="Mondo S."/>
            <person name="Lyhne E.K."/>
            <person name="Kogle M.E."/>
            <person name="Clum A."/>
            <person name="Lipzen A."/>
            <person name="Salamov A."/>
            <person name="Ngan C.Y."/>
            <person name="Daum C."/>
            <person name="Chiniquy J."/>
            <person name="Barry K."/>
            <person name="LaButti K."/>
            <person name="Simmons B.A."/>
            <person name="Magnuson J.K."/>
            <person name="Mortensen U.H."/>
            <person name="Larsen T.O."/>
            <person name="Grigoriev I.V."/>
            <person name="Baker S.E."/>
            <person name="Andersen M.R."/>
            <person name="Nordberg H.P."/>
            <person name="Cantor M.N."/>
            <person name="Hua S.X."/>
        </authorList>
    </citation>
    <scope>NUCLEOTIDE SEQUENCE [LARGE SCALE GENOMIC DNA]</scope>
    <source>
        <strain evidence="4 5">CBS 102.13</strain>
    </source>
</reference>
<dbReference type="PANTHER" id="PTHR10366">
    <property type="entry name" value="NAD DEPENDENT EPIMERASE/DEHYDRATASE"/>
    <property type="match status" value="1"/>
</dbReference>
<name>A0A2I2F7J4_ASPCN</name>
<dbReference type="Pfam" id="PF01370">
    <property type="entry name" value="Epimerase"/>
    <property type="match status" value="1"/>
</dbReference>
<dbReference type="Proteomes" id="UP000234585">
    <property type="component" value="Unassembled WGS sequence"/>
</dbReference>
<dbReference type="GeneID" id="36520408"/>
<proteinExistence type="inferred from homology"/>
<dbReference type="OrthoDB" id="2735536at2759"/>
<dbReference type="InterPro" id="IPR050425">
    <property type="entry name" value="NAD(P)_dehydrat-like"/>
</dbReference>